<dbReference type="InterPro" id="IPR000182">
    <property type="entry name" value="GNAT_dom"/>
</dbReference>
<dbReference type="EMBL" id="BMEL01000001">
    <property type="protein sequence ID" value="GGF09905.1"/>
    <property type="molecule type" value="Genomic_DNA"/>
</dbReference>
<name>A0A917AZU5_HALAA</name>
<keyword evidence="3" id="KW-1185">Reference proteome</keyword>
<dbReference type="Pfam" id="PF00583">
    <property type="entry name" value="Acetyltransf_1"/>
    <property type="match status" value="1"/>
</dbReference>
<sequence>MDKWVYGYDARSERFNHIHIRNYEEKDFLRLIEVQKKAFPPPFPSKLWWDEDQLRDHVSIFPEGCICIEVEGEVAGSMTAMKTNIDDQTDHTWDEVTGGGTMRTHNPEGSVLYVVDICVDPAYRSLGLGGQLTQAMYETVVHFHLDRLIGGARMPNYHKHKHELSPEEYVNLVLKNELKDPVLTFLFKAGRSPVRPIAKYIDDEESAHYGLLTEWKNPFT</sequence>
<accession>A0A917AZU5</accession>
<dbReference type="InterPro" id="IPR016181">
    <property type="entry name" value="Acyl_CoA_acyltransferase"/>
</dbReference>
<evidence type="ECO:0000259" key="1">
    <source>
        <dbReference type="PROSITE" id="PS51186"/>
    </source>
</evidence>
<gene>
    <name evidence="2" type="primary">ykwB</name>
    <name evidence="2" type="ORF">GCM10010954_05490</name>
</gene>
<dbReference type="CDD" id="cd04301">
    <property type="entry name" value="NAT_SF"/>
    <property type="match status" value="1"/>
</dbReference>
<comment type="caution">
    <text evidence="2">The sequence shown here is derived from an EMBL/GenBank/DDBJ whole genome shotgun (WGS) entry which is preliminary data.</text>
</comment>
<reference evidence="2" key="2">
    <citation type="submission" date="2020-09" db="EMBL/GenBank/DDBJ databases">
        <authorList>
            <person name="Sun Q."/>
            <person name="Zhou Y."/>
        </authorList>
    </citation>
    <scope>NUCLEOTIDE SEQUENCE</scope>
    <source>
        <strain evidence="2">CGMCC 1.12153</strain>
    </source>
</reference>
<dbReference type="PROSITE" id="PS51186">
    <property type="entry name" value="GNAT"/>
    <property type="match status" value="1"/>
</dbReference>
<proteinExistence type="predicted"/>
<protein>
    <submittedName>
        <fullName evidence="2">N-acetyltransferase YkwB</fullName>
    </submittedName>
</protein>
<dbReference type="Proteomes" id="UP000660110">
    <property type="component" value="Unassembled WGS sequence"/>
</dbReference>
<evidence type="ECO:0000313" key="2">
    <source>
        <dbReference type="EMBL" id="GGF09905.1"/>
    </source>
</evidence>
<feature type="domain" description="N-acetyltransferase" evidence="1">
    <location>
        <begin position="18"/>
        <end position="179"/>
    </location>
</feature>
<dbReference type="AlphaFoldDB" id="A0A917AZU5"/>
<reference evidence="2" key="1">
    <citation type="journal article" date="2014" name="Int. J. Syst. Evol. Microbiol.">
        <title>Complete genome sequence of Corynebacterium casei LMG S-19264T (=DSM 44701T), isolated from a smear-ripened cheese.</title>
        <authorList>
            <consortium name="US DOE Joint Genome Institute (JGI-PGF)"/>
            <person name="Walter F."/>
            <person name="Albersmeier A."/>
            <person name="Kalinowski J."/>
            <person name="Ruckert C."/>
        </authorList>
    </citation>
    <scope>NUCLEOTIDE SEQUENCE</scope>
    <source>
        <strain evidence="2">CGMCC 1.12153</strain>
    </source>
</reference>
<dbReference type="SUPFAM" id="SSF55729">
    <property type="entry name" value="Acyl-CoA N-acyltransferases (Nat)"/>
    <property type="match status" value="1"/>
</dbReference>
<evidence type="ECO:0000313" key="3">
    <source>
        <dbReference type="Proteomes" id="UP000660110"/>
    </source>
</evidence>
<dbReference type="GO" id="GO:0016747">
    <property type="term" value="F:acyltransferase activity, transferring groups other than amino-acyl groups"/>
    <property type="evidence" value="ECO:0007669"/>
    <property type="project" value="InterPro"/>
</dbReference>
<dbReference type="Gene3D" id="3.40.630.30">
    <property type="match status" value="1"/>
</dbReference>
<organism evidence="2 3">
    <name type="scientific">Halobacillus andaensis</name>
    <dbReference type="NCBI Taxonomy" id="1176239"/>
    <lineage>
        <taxon>Bacteria</taxon>
        <taxon>Bacillati</taxon>
        <taxon>Bacillota</taxon>
        <taxon>Bacilli</taxon>
        <taxon>Bacillales</taxon>
        <taxon>Bacillaceae</taxon>
        <taxon>Halobacillus</taxon>
    </lineage>
</organism>